<gene>
    <name evidence="1" type="ORF">FQ330_04910</name>
</gene>
<name>A0A5M8QKD2_9MICO</name>
<reference evidence="1 2" key="1">
    <citation type="submission" date="2019-08" db="EMBL/GenBank/DDBJ databases">
        <title>Agrococcus lahaulensis sp. nov., isolated from a cold desert of the Indian Himalayas.</title>
        <authorList>
            <person name="Qu J.H."/>
        </authorList>
    </citation>
    <scope>NUCLEOTIDE SEQUENCE [LARGE SCALE GENOMIC DNA]</scope>
    <source>
        <strain evidence="1 2">NS18</strain>
    </source>
</reference>
<comment type="caution">
    <text evidence="1">The sequence shown here is derived from an EMBL/GenBank/DDBJ whole genome shotgun (WGS) entry which is preliminary data.</text>
</comment>
<evidence type="ECO:0008006" key="3">
    <source>
        <dbReference type="Google" id="ProtNLM"/>
    </source>
</evidence>
<keyword evidence="2" id="KW-1185">Reference proteome</keyword>
<accession>A0A5M8QKD2</accession>
<dbReference type="SUPFAM" id="SSF81301">
    <property type="entry name" value="Nucleotidyltransferase"/>
    <property type="match status" value="1"/>
</dbReference>
<proteinExistence type="predicted"/>
<dbReference type="EMBL" id="VOIR01000012">
    <property type="protein sequence ID" value="KAA6435103.1"/>
    <property type="molecule type" value="Genomic_DNA"/>
</dbReference>
<dbReference type="OrthoDB" id="383876at2"/>
<protein>
    <recommendedName>
        <fullName evidence="3">Nucleotidyltransferase domain-containing protein</fullName>
    </recommendedName>
</protein>
<evidence type="ECO:0000313" key="1">
    <source>
        <dbReference type="EMBL" id="KAA6435103.1"/>
    </source>
</evidence>
<dbReference type="Gene3D" id="3.30.460.10">
    <property type="entry name" value="Beta Polymerase, domain 2"/>
    <property type="match status" value="1"/>
</dbReference>
<dbReference type="RefSeq" id="WP_146355693.1">
    <property type="nucleotide sequence ID" value="NZ_VOIR01000012.1"/>
</dbReference>
<evidence type="ECO:0000313" key="2">
    <source>
        <dbReference type="Proteomes" id="UP000323221"/>
    </source>
</evidence>
<dbReference type="InterPro" id="IPR043519">
    <property type="entry name" value="NT_sf"/>
</dbReference>
<dbReference type="AlphaFoldDB" id="A0A5M8QKD2"/>
<sequence>MQPADHDALTAALVEWAERADGVLGLVLLGSTAGTAHRADDWSDHDFFVIAEADAAPRLRASTAWLPVPPARIVLHERDTEHGAWVVTDDGHLLEYAVFTPEELAESRSDAHRVAVDRLGDLPERIRPTLVPPSRDPGTVATALLRALLVGGGRAARGERLVARRHLLEAAGGVLVLARLLEPAVSPVADAQDPWRRAERTHPALAAELDAILARSDARAAGDLAALAERVAGASPWWPAALSAAVRRRLTAARGPERSARA</sequence>
<organism evidence="1 2">
    <name type="scientific">Agrococcus sediminis</name>
    <dbReference type="NCBI Taxonomy" id="2599924"/>
    <lineage>
        <taxon>Bacteria</taxon>
        <taxon>Bacillati</taxon>
        <taxon>Actinomycetota</taxon>
        <taxon>Actinomycetes</taxon>
        <taxon>Micrococcales</taxon>
        <taxon>Microbacteriaceae</taxon>
        <taxon>Agrococcus</taxon>
    </lineage>
</organism>
<dbReference type="Proteomes" id="UP000323221">
    <property type="component" value="Unassembled WGS sequence"/>
</dbReference>